<evidence type="ECO:0000256" key="1">
    <source>
        <dbReference type="SAM" id="Coils"/>
    </source>
</evidence>
<dbReference type="PANTHER" id="PTHR38765">
    <property type="entry name" value="DUF484 DOMAIN-CONTAINING PROTEIN"/>
    <property type="match status" value="1"/>
</dbReference>
<dbReference type="AlphaFoldDB" id="Q5P2V1"/>
<dbReference type="EMBL" id="CR555306">
    <property type="protein sequence ID" value="CAI08363.1"/>
    <property type="molecule type" value="Genomic_DNA"/>
</dbReference>
<dbReference type="PANTHER" id="PTHR38765:SF1">
    <property type="entry name" value="DUF484 DOMAIN-CONTAINING PROTEIN"/>
    <property type="match status" value="1"/>
</dbReference>
<dbReference type="Gene3D" id="3.30.450.40">
    <property type="match status" value="1"/>
</dbReference>
<dbReference type="STRING" id="76114.ebA3951"/>
<dbReference type="KEGG" id="eba:ebA3951"/>
<sequence length="225" mass="25033">MCLTGSSFSMNAADVARYLKEHPDFLADHGELFTQLTVPHPHGGQAISLAERQLHALRDKIRQLESKLAELIRYGEENDEIGEKVHRLALALVEAEDYDTLRFALLENVRDNFSVPNVALRVWANAQSHEGEDFSPVTEELRFFATDLSHPYCGAPANLEVIDWFGPAACHIRSVALVPLRRGDQVLGLLAFGSEEAERFYPGMGTLYLARIGDLVVAALRHQLG</sequence>
<dbReference type="Proteomes" id="UP000006552">
    <property type="component" value="Chromosome"/>
</dbReference>
<dbReference type="HOGENOM" id="CLU_073320_1_0_4"/>
<protein>
    <recommendedName>
        <fullName evidence="4">DUF484 family protein</fullName>
    </recommendedName>
</protein>
<evidence type="ECO:0008006" key="4">
    <source>
        <dbReference type="Google" id="ProtNLM"/>
    </source>
</evidence>
<dbReference type="eggNOG" id="COG3159">
    <property type="taxonomic scope" value="Bacteria"/>
</dbReference>
<keyword evidence="3" id="KW-1185">Reference proteome</keyword>
<organism evidence="2 3">
    <name type="scientific">Aromatoleum aromaticum (strain DSM 19018 / LMG 30748 / EbN1)</name>
    <name type="common">Azoarcus sp. (strain EbN1)</name>
    <dbReference type="NCBI Taxonomy" id="76114"/>
    <lineage>
        <taxon>Bacteria</taxon>
        <taxon>Pseudomonadati</taxon>
        <taxon>Pseudomonadota</taxon>
        <taxon>Betaproteobacteria</taxon>
        <taxon>Rhodocyclales</taxon>
        <taxon>Rhodocyclaceae</taxon>
        <taxon>Aromatoleum</taxon>
    </lineage>
</organism>
<dbReference type="Pfam" id="PF04340">
    <property type="entry name" value="DUF484"/>
    <property type="match status" value="1"/>
</dbReference>
<dbReference type="SUPFAM" id="SSF55781">
    <property type="entry name" value="GAF domain-like"/>
    <property type="match status" value="1"/>
</dbReference>
<feature type="coiled-coil region" evidence="1">
    <location>
        <begin position="47"/>
        <end position="74"/>
    </location>
</feature>
<keyword evidence="1" id="KW-0175">Coiled coil</keyword>
<evidence type="ECO:0000313" key="2">
    <source>
        <dbReference type="EMBL" id="CAI08363.1"/>
    </source>
</evidence>
<evidence type="ECO:0000313" key="3">
    <source>
        <dbReference type="Proteomes" id="UP000006552"/>
    </source>
</evidence>
<proteinExistence type="predicted"/>
<gene>
    <name evidence="2" type="ORF">ebA3951</name>
</gene>
<dbReference type="InterPro" id="IPR029016">
    <property type="entry name" value="GAF-like_dom_sf"/>
</dbReference>
<name>Q5P2V1_AROAE</name>
<reference evidence="2 3" key="1">
    <citation type="journal article" date="2005" name="Arch. Microbiol.">
        <title>The genome sequence of an anaerobic aromatic-degrading denitrifying bacterium, strain EbN1.</title>
        <authorList>
            <person name="Rabus R."/>
            <person name="Kube M."/>
            <person name="Heider J."/>
            <person name="Beck A."/>
            <person name="Heitmann K."/>
            <person name="Widdel F."/>
            <person name="Reinhardt R."/>
        </authorList>
    </citation>
    <scope>NUCLEOTIDE SEQUENCE [LARGE SCALE GENOMIC DNA]</scope>
    <source>
        <strain evidence="2 3">EbN1</strain>
    </source>
</reference>
<dbReference type="InterPro" id="IPR007435">
    <property type="entry name" value="DUF484"/>
</dbReference>
<accession>Q5P2V1</accession>